<feature type="compositionally biased region" description="Low complexity" evidence="2">
    <location>
        <begin position="606"/>
        <end position="623"/>
    </location>
</feature>
<dbReference type="InParanoid" id="A0A1Y2AEE7"/>
<dbReference type="STRING" id="71784.A0A1Y2AEE7"/>
<feature type="compositionally biased region" description="Pro residues" evidence="2">
    <location>
        <begin position="544"/>
        <end position="554"/>
    </location>
</feature>
<dbReference type="Proteomes" id="UP000193986">
    <property type="component" value="Unassembled WGS sequence"/>
</dbReference>
<evidence type="ECO:0000256" key="1">
    <source>
        <dbReference type="SAM" id="Coils"/>
    </source>
</evidence>
<accession>A0A1Y2AEE7</accession>
<dbReference type="EMBL" id="MCFC01000129">
    <property type="protein sequence ID" value="ORY20637.1"/>
    <property type="molecule type" value="Genomic_DNA"/>
</dbReference>
<feature type="region of interest" description="Disordered" evidence="2">
    <location>
        <begin position="184"/>
        <end position="214"/>
    </location>
</feature>
<dbReference type="AlphaFoldDB" id="A0A1Y2AEE7"/>
<feature type="region of interest" description="Disordered" evidence="2">
    <location>
        <begin position="706"/>
        <end position="782"/>
    </location>
</feature>
<feature type="compositionally biased region" description="Low complexity" evidence="2">
    <location>
        <begin position="711"/>
        <end position="722"/>
    </location>
</feature>
<name>A0A1Y2AEE7_9TREE</name>
<feature type="compositionally biased region" description="Basic and acidic residues" evidence="2">
    <location>
        <begin position="745"/>
        <end position="755"/>
    </location>
</feature>
<feature type="region of interest" description="Disordered" evidence="2">
    <location>
        <begin position="271"/>
        <end position="298"/>
    </location>
</feature>
<organism evidence="3 4">
    <name type="scientific">Naematelia encephala</name>
    <dbReference type="NCBI Taxonomy" id="71784"/>
    <lineage>
        <taxon>Eukaryota</taxon>
        <taxon>Fungi</taxon>
        <taxon>Dikarya</taxon>
        <taxon>Basidiomycota</taxon>
        <taxon>Agaricomycotina</taxon>
        <taxon>Tremellomycetes</taxon>
        <taxon>Tremellales</taxon>
        <taxon>Naemateliaceae</taxon>
        <taxon>Naematelia</taxon>
    </lineage>
</organism>
<feature type="compositionally biased region" description="Polar residues" evidence="2">
    <location>
        <begin position="723"/>
        <end position="744"/>
    </location>
</feature>
<evidence type="ECO:0000313" key="3">
    <source>
        <dbReference type="EMBL" id="ORY20637.1"/>
    </source>
</evidence>
<gene>
    <name evidence="3" type="ORF">BCR39DRAFT_555091</name>
</gene>
<keyword evidence="4" id="KW-1185">Reference proteome</keyword>
<dbReference type="PANTHER" id="PTHR38120">
    <property type="entry name" value="EXPRESSED PROTEIN"/>
    <property type="match status" value="1"/>
</dbReference>
<evidence type="ECO:0000313" key="4">
    <source>
        <dbReference type="Proteomes" id="UP000193986"/>
    </source>
</evidence>
<proteinExistence type="predicted"/>
<protein>
    <submittedName>
        <fullName evidence="3">Uncharacterized protein</fullName>
    </submittedName>
</protein>
<feature type="region of interest" description="Disordered" evidence="2">
    <location>
        <begin position="1"/>
        <end position="22"/>
    </location>
</feature>
<dbReference type="OrthoDB" id="2121319at2759"/>
<keyword evidence="1" id="KW-0175">Coiled coil</keyword>
<comment type="caution">
    <text evidence="3">The sequence shown here is derived from an EMBL/GenBank/DDBJ whole genome shotgun (WGS) entry which is preliminary data.</text>
</comment>
<feature type="region of interest" description="Disordered" evidence="2">
    <location>
        <begin position="322"/>
        <end position="369"/>
    </location>
</feature>
<evidence type="ECO:0000256" key="2">
    <source>
        <dbReference type="SAM" id="MobiDB-lite"/>
    </source>
</evidence>
<reference evidence="3 4" key="1">
    <citation type="submission" date="2016-07" db="EMBL/GenBank/DDBJ databases">
        <title>Pervasive Adenine N6-methylation of Active Genes in Fungi.</title>
        <authorList>
            <consortium name="DOE Joint Genome Institute"/>
            <person name="Mondo S.J."/>
            <person name="Dannebaum R.O."/>
            <person name="Kuo R.C."/>
            <person name="Labutti K."/>
            <person name="Haridas S."/>
            <person name="Kuo A."/>
            <person name="Salamov A."/>
            <person name="Ahrendt S.R."/>
            <person name="Lipzen A."/>
            <person name="Sullivan W."/>
            <person name="Andreopoulos W.B."/>
            <person name="Clum A."/>
            <person name="Lindquist E."/>
            <person name="Daum C."/>
            <person name="Ramamoorthy G.K."/>
            <person name="Gryganskyi A."/>
            <person name="Culley D."/>
            <person name="Magnuson J.K."/>
            <person name="James T.Y."/>
            <person name="O'Malley M.A."/>
            <person name="Stajich J.E."/>
            <person name="Spatafora J.W."/>
            <person name="Visel A."/>
            <person name="Grigoriev I.V."/>
        </authorList>
    </citation>
    <scope>NUCLEOTIDE SEQUENCE [LARGE SCALE GENOMIC DNA]</scope>
    <source>
        <strain evidence="3 4">68-887.2</strain>
    </source>
</reference>
<feature type="coiled-coil region" evidence="1">
    <location>
        <begin position="138"/>
        <end position="172"/>
    </location>
</feature>
<feature type="region of interest" description="Disordered" evidence="2">
    <location>
        <begin position="540"/>
        <end position="688"/>
    </location>
</feature>
<sequence length="782" mass="86107">MSIEVAPMNTPPLVTRPLAPSRAKRHSFSPSLLLHNPVSQLNETPISSPLAERSRDGIMGGLRERSEDEINRASRGALEVALKEEWQLRDRLMTKIEELETGQRTLGERYEVAVTALAGLHARTDEAFTEQGRLEADLQARDEVLERLRGRVKHAERETREVQKRYAEQERSFEAERAALQKQEQHLQTRIKTLQAPRPRRSTSPPPQHADTRHLEEELDSLRMSHSTLLAQLNTLTHELHEVRIQNTQLVEENQGWEFLVRERTFNGQVRSSSGLLGHGRDRTSSSSSDGEVRKGNSQLDALDEEMEAEMEELHSDLEAHSPIFDDHDDLSPGYRTSSDSSLLAPPINRRKSSKSKGETLQDGHATGSGLDLAAELGRAEVDLDAGETRVLGKGDESDAMRAEVKQLREANKALNLYCSKILDRIIAQEGFEHVLSVDYKTRRMGTRSLAAAPTRGSLKDITNAMTENQANKAEVRNTEKKARPLSMMVRAMTGVGAAGQGENALVDSPKVEEKKEELKNEKRARRGFSIDFRSLGFGSPSPIADPNPTPPVIPGLKPLTLSTRASPVFTPKASAPRKLEPHVEDEEDRRERSRLEATLKLMGIDRPSPSPSDDSPQSVSGPLTPSSSYWMGKKLVKSRPTSEAQKEAVSVPDPKRGSPLSRLSEALGMGVSPLSPPTVEDVLDPMANIPSPERVAAAFRAYDQREAEQAKALAKGTAKTGYTSPPSGSIQRASLRRQNSSGEEGQKGVPKSESRSTLWSLGEGGTSRPTSGEVILQAREG</sequence>
<dbReference type="PANTHER" id="PTHR38120:SF1">
    <property type="entry name" value="M PROTEIN, SEROTYPE 2.1"/>
    <property type="match status" value="1"/>
</dbReference>